<dbReference type="AlphaFoldDB" id="A0A813EI02"/>
<keyword evidence="5" id="KW-1185">Reference proteome</keyword>
<feature type="region of interest" description="Disordered" evidence="2">
    <location>
        <begin position="197"/>
        <end position="222"/>
    </location>
</feature>
<sequence length="304" mass="31898">MPLQLPVQLPAQQQQQQQQQQLQQQQQTMLQRSVLQFPQMQPVLQSAVLRTSSTPPARGFHSPESLFDMLDINRDGFLSREEFYAEQAAMALSRSSSHMPPHSLPVGTVNGVDHMNLNAGYSGKVSPPVSPVRILQPQPGPAISGGSYVQAASVAMHSGRWTGPLLQTVVGADAAHISSSQQSACFDLNSSARSDLMPTGSSDLASVDGSQGPMSAMRSFGSSNSLAGPMRPLAPFAVHPPAQTSPRHAAGLSASLTSPRVPLGAGQGGPFSAPGAWQTAAFPAVAAVSPPLLIPVSRFSLHGF</sequence>
<organism evidence="4 5">
    <name type="scientific">Polarella glacialis</name>
    <name type="common">Dinoflagellate</name>
    <dbReference type="NCBI Taxonomy" id="89957"/>
    <lineage>
        <taxon>Eukaryota</taxon>
        <taxon>Sar</taxon>
        <taxon>Alveolata</taxon>
        <taxon>Dinophyceae</taxon>
        <taxon>Suessiales</taxon>
        <taxon>Suessiaceae</taxon>
        <taxon>Polarella</taxon>
    </lineage>
</organism>
<proteinExistence type="predicted"/>
<dbReference type="InterPro" id="IPR011992">
    <property type="entry name" value="EF-hand-dom_pair"/>
</dbReference>
<reference evidence="4" key="1">
    <citation type="submission" date="2021-02" db="EMBL/GenBank/DDBJ databases">
        <authorList>
            <person name="Dougan E. K."/>
            <person name="Rhodes N."/>
            <person name="Thang M."/>
            <person name="Chan C."/>
        </authorList>
    </citation>
    <scope>NUCLEOTIDE SEQUENCE</scope>
</reference>
<dbReference type="GO" id="GO:0005509">
    <property type="term" value="F:calcium ion binding"/>
    <property type="evidence" value="ECO:0007669"/>
    <property type="project" value="InterPro"/>
</dbReference>
<dbReference type="PROSITE" id="PS50222">
    <property type="entry name" value="EF_HAND_2"/>
    <property type="match status" value="1"/>
</dbReference>
<name>A0A813EI02_POLGL</name>
<evidence type="ECO:0000259" key="3">
    <source>
        <dbReference type="PROSITE" id="PS50222"/>
    </source>
</evidence>
<dbReference type="InterPro" id="IPR002048">
    <property type="entry name" value="EF_hand_dom"/>
</dbReference>
<evidence type="ECO:0000256" key="2">
    <source>
        <dbReference type="SAM" id="MobiDB-lite"/>
    </source>
</evidence>
<keyword evidence="1" id="KW-0106">Calcium</keyword>
<dbReference type="Proteomes" id="UP000654075">
    <property type="component" value="Unassembled WGS sequence"/>
</dbReference>
<evidence type="ECO:0000313" key="4">
    <source>
        <dbReference type="EMBL" id="CAE8597778.1"/>
    </source>
</evidence>
<feature type="domain" description="EF-hand" evidence="3">
    <location>
        <begin position="64"/>
        <end position="93"/>
    </location>
</feature>
<dbReference type="EMBL" id="CAJNNV010009764">
    <property type="protein sequence ID" value="CAE8597778.1"/>
    <property type="molecule type" value="Genomic_DNA"/>
</dbReference>
<dbReference type="PROSITE" id="PS00018">
    <property type="entry name" value="EF_HAND_1"/>
    <property type="match status" value="1"/>
</dbReference>
<feature type="compositionally biased region" description="Polar residues" evidence="2">
    <location>
        <begin position="197"/>
        <end position="213"/>
    </location>
</feature>
<evidence type="ECO:0000256" key="1">
    <source>
        <dbReference type="ARBA" id="ARBA00022837"/>
    </source>
</evidence>
<dbReference type="InterPro" id="IPR018247">
    <property type="entry name" value="EF_Hand_1_Ca_BS"/>
</dbReference>
<dbReference type="SUPFAM" id="SSF47473">
    <property type="entry name" value="EF-hand"/>
    <property type="match status" value="1"/>
</dbReference>
<evidence type="ECO:0000313" key="5">
    <source>
        <dbReference type="Proteomes" id="UP000654075"/>
    </source>
</evidence>
<accession>A0A813EI02</accession>
<comment type="caution">
    <text evidence="4">The sequence shown here is derived from an EMBL/GenBank/DDBJ whole genome shotgun (WGS) entry which is preliminary data.</text>
</comment>
<protein>
    <recommendedName>
        <fullName evidence="3">EF-hand domain-containing protein</fullName>
    </recommendedName>
</protein>
<gene>
    <name evidence="4" type="ORF">PGLA1383_LOCUS16211</name>
</gene>